<reference evidence="2" key="1">
    <citation type="journal article" date="2010" name="Nucleic Acids Res.">
        <title>Two novel families of plasmids from hyperthermophilic archaea encoding new families of replication proteins.</title>
        <authorList>
            <person name="Soler N."/>
            <person name="Marguet E."/>
            <person name="Cortez D."/>
            <person name="Desnoues N."/>
            <person name="Keller J."/>
            <person name="van Tilbeurgh H."/>
            <person name="Sezonov G."/>
            <person name="Forterre P."/>
        </authorList>
    </citation>
    <scope>NUCLEOTIDE SEQUENCE</scope>
    <source>
        <strain evidence="2">12/1</strain>
        <plasmid evidence="2">pP12-1</plasmid>
    </source>
</reference>
<geneLocation type="plasmid" evidence="2">
    <name>pP12-1</name>
</geneLocation>
<dbReference type="SUPFAM" id="SSF50182">
    <property type="entry name" value="Sm-like ribonucleoproteins"/>
    <property type="match status" value="1"/>
</dbReference>
<sequence>MVEPVFDAKEGVWKCPICGFIAMSKKVVEAHISREHPSQASSNGSQDKSKVAVEPGVNEQKHGKNEKGKNKAKKGKEGKKRQKKAEKWKRYKVGDTWVNVLERDEITIRDSRGWQFFLTANYVATLHKKKVRIRLSDGTELEGVMKAKDPYFISLKTDEGRILINKAYIMWIKPLEEG</sequence>
<evidence type="ECO:0000313" key="2">
    <source>
        <dbReference type="EMBL" id="ADF80209.1"/>
    </source>
</evidence>
<accession>D6MY08</accession>
<evidence type="ECO:0000256" key="1">
    <source>
        <dbReference type="SAM" id="MobiDB-lite"/>
    </source>
</evidence>
<proteinExistence type="predicted"/>
<feature type="compositionally biased region" description="Basic residues" evidence="1">
    <location>
        <begin position="70"/>
        <end position="86"/>
    </location>
</feature>
<feature type="region of interest" description="Disordered" evidence="1">
    <location>
        <begin position="33"/>
        <end position="86"/>
    </location>
</feature>
<dbReference type="InterPro" id="IPR010920">
    <property type="entry name" value="LSM_dom_sf"/>
</dbReference>
<feature type="compositionally biased region" description="Basic and acidic residues" evidence="1">
    <location>
        <begin position="59"/>
        <end position="69"/>
    </location>
</feature>
<name>D6MY08_9EURY</name>
<protein>
    <submittedName>
        <fullName evidence="2">p12-2p</fullName>
    </submittedName>
</protein>
<dbReference type="EMBL" id="GU056178">
    <property type="protein sequence ID" value="ADF80209.1"/>
    <property type="molecule type" value="Genomic_DNA"/>
</dbReference>
<gene>
    <name evidence="2" type="ORF">p12-2</name>
</gene>
<dbReference type="AlphaFoldDB" id="D6MY08"/>
<dbReference type="Gene3D" id="2.30.30.100">
    <property type="match status" value="1"/>
</dbReference>
<organism evidence="2">
    <name type="scientific">Pyrococcus sp. 12/1</name>
    <dbReference type="NCBI Taxonomy" id="758582"/>
    <lineage>
        <taxon>Archaea</taxon>
        <taxon>Methanobacteriati</taxon>
        <taxon>Methanobacteriota</taxon>
        <taxon>Thermococci</taxon>
        <taxon>Thermococcales</taxon>
        <taxon>Thermococcaceae</taxon>
        <taxon>Pyrococcus</taxon>
    </lineage>
</organism>
<keyword evidence="2" id="KW-0614">Plasmid</keyword>
<dbReference type="RefSeq" id="WP_013087926.1">
    <property type="nucleotide sequence ID" value="NC_014110.1"/>
</dbReference>